<sequence>MESQVGVAQEMATNYLAVGDDVWLPLINAKTTSADLDIPTGASEVLDLYTRAEEDYLSIPILQRHIEFLVDRHAHYATLETPEESGGLFSTPWTREAIAAVVAKGTGHLTKSRLLWEAQKDWELEMLETAPNSEKSALVEHVESLHLMRLQQPHAGHEETYQSYSSFTTAYKPPAEYESLLVSASKLRSRAVKAYEQREPTELSLASLDAYAQYIAKERRSRTPHVFVITGLYERALAEAARRRFAGEEGAELALRAFWVGYLDFLRTEETDEDDLMRALRRATRSVPGSGEVWSRYIRHLERKSGAESEDVSMDETESISDAYNRALSTNLFTKPHPKSPDLDPEQIVPLVLARAGAEKRAIEAGIGAEDAVGTLVKVVEDGLGMVRGASKTGDQRFRLEKFLSEFYLSLADVPDAAIQLWASTAAHYKSSWAGWVAYTDVLIRTDHHALARSTFLEMSTKNLDYPEALWDAWLNFEHAHGSLESIEDAMGRIERARGQVEARRMREAQKAYAAAQYAMEQQATSLPVASAPVPDVGQTSGLGAGDGMDVDAAPVASSDARGKRKASDEPEPEVSGSKKARIDQPPAALKRDRENCTVFVADLPSGASDDQLKALFKDCGEIREVKITNMPEMLGATIEFNTRDSVPAALTKDKKRIDGTEISVHLAWRSTLYVTNFPEKTDDAAIRDLFGQYGIIFDVRWPSKKFKTTRRFCYVQFTSPASAERALELHGRELEPERALSVYISNPERKKERTDADANEREVYVAGLSRFTNKEDLRAVFSRYGPIKDIRPVEDKDGRSKGFAFIEFENEADAHTALGANNYELKKRRIAVTLTDTRVRSKNREGLSETGLGRRAEARNRSVHIHGLPSDTQEGLLQQVLEKYAAIKRTEFFADKGEAVVELENPAEAGKLLLRTEPIVFNGINLQISEETQSGSSRSQPAAPPTNAGGMFIPRAAGSRPRAGLGRARKPGLGATKPSAATSNMQEGGSAASSGAKGRDQDDFRKMLG</sequence>
<evidence type="ECO:0000256" key="8">
    <source>
        <dbReference type="ARBA" id="ARBA00093627"/>
    </source>
</evidence>
<dbReference type="OrthoDB" id="360390at2759"/>
<keyword evidence="6" id="KW-0539">Nucleus</keyword>
<dbReference type="SMART" id="SM00360">
    <property type="entry name" value="RRM"/>
    <property type="match status" value="4"/>
</dbReference>
<feature type="domain" description="RRM" evidence="11">
    <location>
        <begin position="671"/>
        <end position="748"/>
    </location>
</feature>
<evidence type="ECO:0000259" key="11">
    <source>
        <dbReference type="PROSITE" id="PS50102"/>
    </source>
</evidence>
<reference evidence="12 13" key="1">
    <citation type="submission" date="2014-04" db="EMBL/GenBank/DDBJ databases">
        <title>Evolutionary Origins and Diversification of the Mycorrhizal Mutualists.</title>
        <authorList>
            <consortium name="DOE Joint Genome Institute"/>
            <consortium name="Mycorrhizal Genomics Consortium"/>
            <person name="Kohler A."/>
            <person name="Kuo A."/>
            <person name="Nagy L.G."/>
            <person name="Floudas D."/>
            <person name="Copeland A."/>
            <person name="Barry K.W."/>
            <person name="Cichocki N."/>
            <person name="Veneault-Fourrey C."/>
            <person name="LaButti K."/>
            <person name="Lindquist E.A."/>
            <person name="Lipzen A."/>
            <person name="Lundell T."/>
            <person name="Morin E."/>
            <person name="Murat C."/>
            <person name="Riley R."/>
            <person name="Ohm R."/>
            <person name="Sun H."/>
            <person name="Tunlid A."/>
            <person name="Henrissat B."/>
            <person name="Grigoriev I.V."/>
            <person name="Hibbett D.S."/>
            <person name="Martin F."/>
        </authorList>
    </citation>
    <scope>NUCLEOTIDE SEQUENCE [LARGE SCALE GENOMIC DNA]</scope>
    <source>
        <strain evidence="12 13">MD-312</strain>
    </source>
</reference>
<evidence type="ECO:0000256" key="1">
    <source>
        <dbReference type="ARBA" id="ARBA00004123"/>
    </source>
</evidence>
<keyword evidence="5" id="KW-0508">mRNA splicing</keyword>
<keyword evidence="4 9" id="KW-0694">RNA-binding</keyword>
<proteinExistence type="predicted"/>
<dbReference type="Gene3D" id="3.30.70.330">
    <property type="match status" value="4"/>
</dbReference>
<keyword evidence="3" id="KW-0677">Repeat</keyword>
<dbReference type="SUPFAM" id="SSF48452">
    <property type="entry name" value="TPR-like"/>
    <property type="match status" value="1"/>
</dbReference>
<evidence type="ECO:0000256" key="7">
    <source>
        <dbReference type="ARBA" id="ARBA00093374"/>
    </source>
</evidence>
<name>A0A0C9W0X2_9AGAM</name>
<organism evidence="12 13">
    <name type="scientific">Hydnomerulius pinastri MD-312</name>
    <dbReference type="NCBI Taxonomy" id="994086"/>
    <lineage>
        <taxon>Eukaryota</taxon>
        <taxon>Fungi</taxon>
        <taxon>Dikarya</taxon>
        <taxon>Basidiomycota</taxon>
        <taxon>Agaricomycotina</taxon>
        <taxon>Agaricomycetes</taxon>
        <taxon>Agaricomycetidae</taxon>
        <taxon>Boletales</taxon>
        <taxon>Boletales incertae sedis</taxon>
        <taxon>Leucogyrophana</taxon>
    </lineage>
</organism>
<gene>
    <name evidence="12" type="ORF">HYDPIDRAFT_111787</name>
</gene>
<dbReference type="GO" id="GO:0005688">
    <property type="term" value="C:U6 snRNP"/>
    <property type="evidence" value="ECO:0007669"/>
    <property type="project" value="UniProtKB-ARBA"/>
</dbReference>
<dbReference type="EMBL" id="KN839846">
    <property type="protein sequence ID" value="KIJ64460.1"/>
    <property type="molecule type" value="Genomic_DNA"/>
</dbReference>
<feature type="compositionally biased region" description="Low complexity" evidence="10">
    <location>
        <begin position="551"/>
        <end position="560"/>
    </location>
</feature>
<dbReference type="PANTHER" id="PTHR24012">
    <property type="entry name" value="RNA BINDING PROTEIN"/>
    <property type="match status" value="1"/>
</dbReference>
<dbReference type="InterPro" id="IPR034397">
    <property type="entry name" value="Prp24_RRM1"/>
</dbReference>
<keyword evidence="13" id="KW-1185">Reference proteome</keyword>
<dbReference type="FunFam" id="3.30.70.330:FF:000365">
    <property type="entry name" value="U4/U6 snRNA-associated-splicing factor PRP24"/>
    <property type="match status" value="1"/>
</dbReference>
<evidence type="ECO:0000313" key="13">
    <source>
        <dbReference type="Proteomes" id="UP000053820"/>
    </source>
</evidence>
<dbReference type="PROSITE" id="PS50102">
    <property type="entry name" value="RRM"/>
    <property type="match status" value="4"/>
</dbReference>
<dbReference type="InterPro" id="IPR000504">
    <property type="entry name" value="RRM_dom"/>
</dbReference>
<dbReference type="Proteomes" id="UP000053820">
    <property type="component" value="Unassembled WGS sequence"/>
</dbReference>
<evidence type="ECO:0000256" key="6">
    <source>
        <dbReference type="ARBA" id="ARBA00023242"/>
    </source>
</evidence>
<accession>A0A0C9W0X2</accession>
<dbReference type="CDD" id="cd12297">
    <property type="entry name" value="RRM2_Prp24"/>
    <property type="match status" value="1"/>
</dbReference>
<dbReference type="InterPro" id="IPR035979">
    <property type="entry name" value="RBD_domain_sf"/>
</dbReference>
<evidence type="ECO:0000256" key="2">
    <source>
        <dbReference type="ARBA" id="ARBA00022664"/>
    </source>
</evidence>
<comment type="subcellular location">
    <subcellularLocation>
        <location evidence="1">Nucleus</location>
    </subcellularLocation>
</comment>
<evidence type="ECO:0000256" key="3">
    <source>
        <dbReference type="ARBA" id="ARBA00022737"/>
    </source>
</evidence>
<evidence type="ECO:0000256" key="9">
    <source>
        <dbReference type="PROSITE-ProRule" id="PRU00176"/>
    </source>
</evidence>
<feature type="region of interest" description="Disordered" evidence="10">
    <location>
        <begin position="530"/>
        <end position="589"/>
    </location>
</feature>
<evidence type="ECO:0000256" key="4">
    <source>
        <dbReference type="ARBA" id="ARBA00022884"/>
    </source>
</evidence>
<dbReference type="GO" id="GO:0008380">
    <property type="term" value="P:RNA splicing"/>
    <property type="evidence" value="ECO:0007669"/>
    <property type="project" value="UniProtKB-KW"/>
</dbReference>
<evidence type="ECO:0000313" key="12">
    <source>
        <dbReference type="EMBL" id="KIJ64460.1"/>
    </source>
</evidence>
<dbReference type="InterPro" id="IPR012677">
    <property type="entry name" value="Nucleotide-bd_a/b_plait_sf"/>
</dbReference>
<dbReference type="SUPFAM" id="SSF54928">
    <property type="entry name" value="RNA-binding domain, RBD"/>
    <property type="match status" value="3"/>
</dbReference>
<dbReference type="Pfam" id="PF00076">
    <property type="entry name" value="RRM_1"/>
    <property type="match status" value="3"/>
</dbReference>
<evidence type="ECO:0000256" key="5">
    <source>
        <dbReference type="ARBA" id="ARBA00023187"/>
    </source>
</evidence>
<evidence type="ECO:0000256" key="10">
    <source>
        <dbReference type="SAM" id="MobiDB-lite"/>
    </source>
</evidence>
<dbReference type="CDD" id="cd12296">
    <property type="entry name" value="RRM1_Prp24"/>
    <property type="match status" value="1"/>
</dbReference>
<dbReference type="GO" id="GO:0006397">
    <property type="term" value="P:mRNA processing"/>
    <property type="evidence" value="ECO:0007669"/>
    <property type="project" value="UniProtKB-KW"/>
</dbReference>
<feature type="domain" description="RRM" evidence="11">
    <location>
        <begin position="862"/>
        <end position="934"/>
    </location>
</feature>
<feature type="region of interest" description="Disordered" evidence="10">
    <location>
        <begin position="931"/>
        <end position="1010"/>
    </location>
</feature>
<feature type="domain" description="RRM" evidence="11">
    <location>
        <begin position="762"/>
        <end position="838"/>
    </location>
</feature>
<dbReference type="CDD" id="cd00590">
    <property type="entry name" value="RRM_SF"/>
    <property type="match status" value="1"/>
</dbReference>
<dbReference type="InterPro" id="IPR011990">
    <property type="entry name" value="TPR-like_helical_dom_sf"/>
</dbReference>
<keyword evidence="2" id="KW-0507">mRNA processing</keyword>
<feature type="compositionally biased region" description="Polar residues" evidence="10">
    <location>
        <begin position="931"/>
        <end position="941"/>
    </location>
</feature>
<feature type="domain" description="RRM" evidence="11">
    <location>
        <begin position="597"/>
        <end position="670"/>
    </location>
</feature>
<dbReference type="GO" id="GO:0003723">
    <property type="term" value="F:RNA binding"/>
    <property type="evidence" value="ECO:0007669"/>
    <property type="project" value="UniProtKB-UniRule"/>
</dbReference>
<dbReference type="InterPro" id="IPR034398">
    <property type="entry name" value="Prp24_RRM2"/>
</dbReference>
<comment type="function">
    <text evidence="7">Functions as a recycling factor of the spliceosome, a machinery that forms on each precursor-messenger RNA (pre-mRNA) and catalyzes the removal of introns. Chaperones the re-annealing of U4 and U6 snRNAs (small nuclear RNAs) released from previous rounds of splicing, an initial step in reforming the U4/U6-U5 tri-snRNP (small nuclear ribonucleoprotein) that can reassemble into another spliceosome complex; this step involves binding U6 and facilitating the unwinding of the U6 internal stem loop, followed by base-pairing of U6 to U4.</text>
</comment>
<dbReference type="AlphaFoldDB" id="A0A0C9W0X2"/>
<protein>
    <recommendedName>
        <fullName evidence="8">U4/U6 snRNA-associated-splicing factor PRP24</fullName>
    </recommendedName>
</protein>
<dbReference type="Gene3D" id="1.25.40.10">
    <property type="entry name" value="Tetratricopeptide repeat domain"/>
    <property type="match status" value="3"/>
</dbReference>
<dbReference type="HOGENOM" id="CLU_003925_1_0_1"/>
<feature type="compositionally biased region" description="Basic and acidic residues" evidence="10">
    <location>
        <begin position="998"/>
        <end position="1010"/>
    </location>
</feature>